<evidence type="ECO:0000313" key="6">
    <source>
        <dbReference type="EMBL" id="KGD70680.1"/>
    </source>
</evidence>
<gene>
    <name evidence="6" type="ORF">HA49_19860</name>
</gene>
<organism evidence="6 7">
    <name type="scientific">Tatumella morbirosei</name>
    <dbReference type="NCBI Taxonomy" id="642227"/>
    <lineage>
        <taxon>Bacteria</taxon>
        <taxon>Pseudomonadati</taxon>
        <taxon>Pseudomonadota</taxon>
        <taxon>Gammaproteobacteria</taxon>
        <taxon>Enterobacterales</taxon>
        <taxon>Erwiniaceae</taxon>
        <taxon>Tatumella</taxon>
    </lineage>
</organism>
<dbReference type="eggNOG" id="ENOG503386H">
    <property type="taxonomic scope" value="Bacteria"/>
</dbReference>
<evidence type="ECO:0000256" key="4">
    <source>
        <dbReference type="ARBA" id="ARBA00023136"/>
    </source>
</evidence>
<keyword evidence="2" id="KW-0812">Transmembrane</keyword>
<reference evidence="6" key="1">
    <citation type="submission" date="2014-12" db="EMBL/GenBank/DDBJ databases">
        <title>The draft genome of the Tatumella morbirosei type strain, LMG23360T isolated from pineapple rot.</title>
        <authorList>
            <person name="Smits T.H."/>
            <person name="Palmer M."/>
            <person name="Venter S.N."/>
            <person name="Duffy B."/>
            <person name="Steenkamp E.T."/>
            <person name="Chan W.Y."/>
            <person name="Coutinho T.A."/>
            <person name="Coetzee M.P."/>
            <person name="De Maayer P."/>
        </authorList>
    </citation>
    <scope>NUCLEOTIDE SEQUENCE [LARGE SCALE GENOMIC DNA]</scope>
    <source>
        <strain evidence="6">LMG 23360</strain>
    </source>
</reference>
<dbReference type="NCBIfam" id="NF007915">
    <property type="entry name" value="PRK10629.1"/>
    <property type="match status" value="1"/>
</dbReference>
<comment type="caution">
    <text evidence="6">The sequence shown here is derived from an EMBL/GenBank/DDBJ whole genome shotgun (WGS) entry which is preliminary data.</text>
</comment>
<evidence type="ECO:0000256" key="2">
    <source>
        <dbReference type="ARBA" id="ARBA00022692"/>
    </source>
</evidence>
<dbReference type="AlphaFoldDB" id="A0A095V7A8"/>
<keyword evidence="1" id="KW-1003">Cell membrane</keyword>
<sequence>MAGVVIISTMLVIAGGVLSSGWLAKEPQIQIGVAHKGTNLPDGFFVYHQLASHGVNIKSITPEDGKLVIRLQNEEQRLTAQKILKQILSDAYTSA</sequence>
<name>A0A095V7A8_9GAMM</name>
<dbReference type="Pfam" id="PF13721">
    <property type="entry name" value="SecD-TM1"/>
    <property type="match status" value="1"/>
</dbReference>
<dbReference type="Gene3D" id="3.30.70.260">
    <property type="match status" value="1"/>
</dbReference>
<dbReference type="Proteomes" id="UP000029577">
    <property type="component" value="Unassembled WGS sequence"/>
</dbReference>
<keyword evidence="3" id="KW-1133">Transmembrane helix</keyword>
<protein>
    <recommendedName>
        <fullName evidence="5">SecD export protein N-terminal TM domain-containing protein</fullName>
    </recommendedName>
</protein>
<evidence type="ECO:0000256" key="1">
    <source>
        <dbReference type="ARBA" id="ARBA00022475"/>
    </source>
</evidence>
<dbReference type="EMBL" id="JPKR02000003">
    <property type="protein sequence ID" value="KGD70680.1"/>
    <property type="molecule type" value="Genomic_DNA"/>
</dbReference>
<accession>A0A095V7A8</accession>
<evidence type="ECO:0000259" key="5">
    <source>
        <dbReference type="Pfam" id="PF13721"/>
    </source>
</evidence>
<dbReference type="STRING" id="642227.HA49_19860"/>
<dbReference type="InterPro" id="IPR027398">
    <property type="entry name" value="SecD-TM"/>
</dbReference>
<proteinExistence type="predicted"/>
<keyword evidence="7" id="KW-1185">Reference proteome</keyword>
<evidence type="ECO:0000313" key="7">
    <source>
        <dbReference type="Proteomes" id="UP000029577"/>
    </source>
</evidence>
<keyword evidence="4" id="KW-0472">Membrane</keyword>
<feature type="domain" description="SecD export protein N-terminal TM" evidence="5">
    <location>
        <begin position="6"/>
        <end position="95"/>
    </location>
</feature>
<evidence type="ECO:0000256" key="3">
    <source>
        <dbReference type="ARBA" id="ARBA00022989"/>
    </source>
</evidence>